<feature type="compositionally biased region" description="Polar residues" evidence="1">
    <location>
        <begin position="62"/>
        <end position="83"/>
    </location>
</feature>
<gene>
    <name evidence="2" type="ORF">FOL47_004122</name>
</gene>
<feature type="non-terminal residue" evidence="2">
    <location>
        <position position="1"/>
    </location>
</feature>
<accession>A0A7J6KLB6</accession>
<sequence>ETPRGNDPENPGAEGLEDVDDPINAADPDDPELPGGNGTPLNPGEETADPPVISPDPENVSRVAQSTEETISVRTSVPATSAGASGPPGNGVSRRRDTATGGDERVRGALRTQVPSLSVTSEVPSLAERHAKVIRDQLSNSGSLLDIFRAVSTPHVHAEDANRLGKIYKTVNFGEAKCYEKVRQWNWCQSLWSLVDSVAKKARSTLRMATGNAFMEALEKHIIELEEYYAFDIALVTCVILSIFGDEKTDPSDQARVNVAIDIYMSTPAEQVGSLLSK</sequence>
<evidence type="ECO:0000313" key="3">
    <source>
        <dbReference type="Proteomes" id="UP000591131"/>
    </source>
</evidence>
<name>A0A7J6KLB6_PERCH</name>
<evidence type="ECO:0000256" key="1">
    <source>
        <dbReference type="SAM" id="MobiDB-lite"/>
    </source>
</evidence>
<feature type="compositionally biased region" description="Acidic residues" evidence="1">
    <location>
        <begin position="15"/>
        <end position="32"/>
    </location>
</feature>
<organism evidence="2 3">
    <name type="scientific">Perkinsus chesapeaki</name>
    <name type="common">Clam parasite</name>
    <name type="synonym">Perkinsus andrewsi</name>
    <dbReference type="NCBI Taxonomy" id="330153"/>
    <lineage>
        <taxon>Eukaryota</taxon>
        <taxon>Sar</taxon>
        <taxon>Alveolata</taxon>
        <taxon>Perkinsozoa</taxon>
        <taxon>Perkinsea</taxon>
        <taxon>Perkinsida</taxon>
        <taxon>Perkinsidae</taxon>
        <taxon>Perkinsus</taxon>
    </lineage>
</organism>
<feature type="region of interest" description="Disordered" evidence="1">
    <location>
        <begin position="1"/>
        <end position="108"/>
    </location>
</feature>
<proteinExistence type="predicted"/>
<evidence type="ECO:0000313" key="2">
    <source>
        <dbReference type="EMBL" id="KAF4647800.1"/>
    </source>
</evidence>
<keyword evidence="3" id="KW-1185">Reference proteome</keyword>
<protein>
    <submittedName>
        <fullName evidence="2">Uncharacterized protein</fullName>
    </submittedName>
</protein>
<feature type="non-terminal residue" evidence="2">
    <location>
        <position position="278"/>
    </location>
</feature>
<reference evidence="2 3" key="1">
    <citation type="submission" date="2020-04" db="EMBL/GenBank/DDBJ databases">
        <title>Perkinsus chesapeaki whole genome sequence.</title>
        <authorList>
            <person name="Bogema D.R."/>
        </authorList>
    </citation>
    <scope>NUCLEOTIDE SEQUENCE [LARGE SCALE GENOMIC DNA]</scope>
    <source>
        <strain evidence="2">ATCC PRA-425</strain>
    </source>
</reference>
<dbReference type="EMBL" id="JAAPAO010002362">
    <property type="protein sequence ID" value="KAF4647800.1"/>
    <property type="molecule type" value="Genomic_DNA"/>
</dbReference>
<dbReference type="Proteomes" id="UP000591131">
    <property type="component" value="Unassembled WGS sequence"/>
</dbReference>
<feature type="compositionally biased region" description="Basic and acidic residues" evidence="1">
    <location>
        <begin position="94"/>
        <end position="107"/>
    </location>
</feature>
<comment type="caution">
    <text evidence="2">The sequence shown here is derived from an EMBL/GenBank/DDBJ whole genome shotgun (WGS) entry which is preliminary data.</text>
</comment>
<dbReference type="AlphaFoldDB" id="A0A7J6KLB6"/>